<comment type="caution">
    <text evidence="2">The sequence shown here is derived from an EMBL/GenBank/DDBJ whole genome shotgun (WGS) entry which is preliminary data.</text>
</comment>
<evidence type="ECO:0000313" key="2">
    <source>
        <dbReference type="EMBL" id="CAF4624776.1"/>
    </source>
</evidence>
<organism evidence="2 4">
    <name type="scientific">Rotaria magnacalcarata</name>
    <dbReference type="NCBI Taxonomy" id="392030"/>
    <lineage>
        <taxon>Eukaryota</taxon>
        <taxon>Metazoa</taxon>
        <taxon>Spiralia</taxon>
        <taxon>Gnathifera</taxon>
        <taxon>Rotifera</taxon>
        <taxon>Eurotatoria</taxon>
        <taxon>Bdelloidea</taxon>
        <taxon>Philodinida</taxon>
        <taxon>Philodinidae</taxon>
        <taxon>Rotaria</taxon>
    </lineage>
</organism>
<feature type="non-terminal residue" evidence="2">
    <location>
        <position position="1"/>
    </location>
</feature>
<protein>
    <submittedName>
        <fullName evidence="2">Uncharacterized protein</fullName>
    </submittedName>
</protein>
<reference evidence="2" key="1">
    <citation type="submission" date="2021-02" db="EMBL/GenBank/DDBJ databases">
        <authorList>
            <person name="Nowell W R."/>
        </authorList>
    </citation>
    <scope>NUCLEOTIDE SEQUENCE</scope>
</reference>
<dbReference type="Proteomes" id="UP000681720">
    <property type="component" value="Unassembled WGS sequence"/>
</dbReference>
<feature type="region of interest" description="Disordered" evidence="1">
    <location>
        <begin position="14"/>
        <end position="39"/>
    </location>
</feature>
<feature type="compositionally biased region" description="Low complexity" evidence="1">
    <location>
        <begin position="19"/>
        <end position="28"/>
    </location>
</feature>
<evidence type="ECO:0000256" key="1">
    <source>
        <dbReference type="SAM" id="MobiDB-lite"/>
    </source>
</evidence>
<proteinExistence type="predicted"/>
<evidence type="ECO:0000313" key="3">
    <source>
        <dbReference type="EMBL" id="CAF4917297.1"/>
    </source>
</evidence>
<dbReference type="EMBL" id="CAJOBJ010109575">
    <property type="protein sequence ID" value="CAF4624776.1"/>
    <property type="molecule type" value="Genomic_DNA"/>
</dbReference>
<dbReference type="AlphaFoldDB" id="A0A8S2ZD12"/>
<accession>A0A8S2ZD12</accession>
<dbReference type="EMBL" id="CAJOBJ010180800">
    <property type="protein sequence ID" value="CAF4917297.1"/>
    <property type="molecule type" value="Genomic_DNA"/>
</dbReference>
<name>A0A8S2ZD12_9BILA</name>
<evidence type="ECO:0000313" key="4">
    <source>
        <dbReference type="Proteomes" id="UP000681720"/>
    </source>
</evidence>
<gene>
    <name evidence="2" type="ORF">GIL414_LOCUS39935</name>
    <name evidence="3" type="ORF">GIL414_LOCUS52623</name>
</gene>
<feature type="compositionally biased region" description="Polar residues" evidence="1">
    <location>
        <begin position="29"/>
        <end position="39"/>
    </location>
</feature>
<sequence>MFEMLIDLLDNFGSPIPSPSVSQQPPTSNEIDSPTIENQ</sequence>